<dbReference type="OrthoDB" id="7030137at2"/>
<accession>A0A1Q9RAF4</accession>
<name>A0A1Q9RAF4_PSEPU</name>
<reference evidence="2 3" key="1">
    <citation type="submission" date="2016-10" db="EMBL/GenBank/DDBJ databases">
        <title>Genome Sequence of Pseudomonas putida GM4FR.</title>
        <authorList>
            <person name="Poehlein A."/>
            <person name="Wemheuer F."/>
            <person name="Hollensteiner J."/>
            <person name="Wemheuer B."/>
        </authorList>
    </citation>
    <scope>NUCLEOTIDE SEQUENCE [LARGE SCALE GENOMIC DNA]</scope>
    <source>
        <strain evidence="2 3">GM4FR</strain>
    </source>
</reference>
<evidence type="ECO:0000313" key="2">
    <source>
        <dbReference type="EMBL" id="OLS64305.1"/>
    </source>
</evidence>
<comment type="caution">
    <text evidence="2">The sequence shown here is derived from an EMBL/GenBank/DDBJ whole genome shotgun (WGS) entry which is preliminary data.</text>
</comment>
<evidence type="ECO:0000313" key="3">
    <source>
        <dbReference type="Proteomes" id="UP000186736"/>
    </source>
</evidence>
<sequence length="151" mass="16459">MSEEPQLALTARLLERGRQIERLSDGISLLALGIGLAPLLVAVRHPGLTAMLCALLLIFGLAQKYHALRVALDAKLIAALANDAGRLSSRTRALDQALYELGLKRGAHERDWLARCRGALRLLRWQGICFVVQVLLALSGLLILPWLPLAA</sequence>
<keyword evidence="1" id="KW-0812">Transmembrane</keyword>
<organism evidence="2 3">
    <name type="scientific">Pseudomonas putida</name>
    <name type="common">Arthrobacter siderocapsulatus</name>
    <dbReference type="NCBI Taxonomy" id="303"/>
    <lineage>
        <taxon>Bacteria</taxon>
        <taxon>Pseudomonadati</taxon>
        <taxon>Pseudomonadota</taxon>
        <taxon>Gammaproteobacteria</taxon>
        <taxon>Pseudomonadales</taxon>
        <taxon>Pseudomonadaceae</taxon>
        <taxon>Pseudomonas</taxon>
    </lineage>
</organism>
<proteinExistence type="predicted"/>
<gene>
    <name evidence="2" type="ORF">PSEMO_08500</name>
</gene>
<dbReference type="EMBL" id="MKZO01000007">
    <property type="protein sequence ID" value="OLS64305.1"/>
    <property type="molecule type" value="Genomic_DNA"/>
</dbReference>
<protein>
    <submittedName>
        <fullName evidence="2">Uncharacterized protein</fullName>
    </submittedName>
</protein>
<evidence type="ECO:0000256" key="1">
    <source>
        <dbReference type="SAM" id="Phobius"/>
    </source>
</evidence>
<feature type="transmembrane region" description="Helical" evidence="1">
    <location>
        <begin position="127"/>
        <end position="147"/>
    </location>
</feature>
<dbReference type="AlphaFoldDB" id="A0A1Q9RAF4"/>
<feature type="transmembrane region" description="Helical" evidence="1">
    <location>
        <begin position="47"/>
        <end position="65"/>
    </location>
</feature>
<keyword evidence="1" id="KW-1133">Transmembrane helix</keyword>
<dbReference type="Proteomes" id="UP000186736">
    <property type="component" value="Unassembled WGS sequence"/>
</dbReference>
<keyword evidence="1" id="KW-0472">Membrane</keyword>
<dbReference type="RefSeq" id="WP_075801925.1">
    <property type="nucleotide sequence ID" value="NZ_MKZO01000007.1"/>
</dbReference>